<dbReference type="SUPFAM" id="SSF160631">
    <property type="entry name" value="SMI1/KNR4-like"/>
    <property type="match status" value="1"/>
</dbReference>
<dbReference type="Pfam" id="PF09346">
    <property type="entry name" value="SMI1_KNR4"/>
    <property type="match status" value="1"/>
</dbReference>
<keyword evidence="3" id="KW-1185">Reference proteome</keyword>
<dbReference type="SMART" id="SM00860">
    <property type="entry name" value="SMI1_KNR4"/>
    <property type="match status" value="1"/>
</dbReference>
<dbReference type="Proteomes" id="UP001589887">
    <property type="component" value="Unassembled WGS sequence"/>
</dbReference>
<reference evidence="2 3" key="1">
    <citation type="submission" date="2024-09" db="EMBL/GenBank/DDBJ databases">
        <authorList>
            <person name="Sun Q."/>
            <person name="Mori K."/>
        </authorList>
    </citation>
    <scope>NUCLEOTIDE SEQUENCE [LARGE SCALE GENOMIC DNA]</scope>
    <source>
        <strain evidence="2 3">JCM 4557</strain>
    </source>
</reference>
<feature type="domain" description="Knr4/Smi1-like" evidence="1">
    <location>
        <begin position="36"/>
        <end position="173"/>
    </location>
</feature>
<protein>
    <submittedName>
        <fullName evidence="2">SMI1/KNR4 family protein</fullName>
    </submittedName>
</protein>
<organism evidence="2 3">
    <name type="scientific">Streptomyces noboritoensis</name>
    <dbReference type="NCBI Taxonomy" id="67337"/>
    <lineage>
        <taxon>Bacteria</taxon>
        <taxon>Bacillati</taxon>
        <taxon>Actinomycetota</taxon>
        <taxon>Actinomycetes</taxon>
        <taxon>Kitasatosporales</taxon>
        <taxon>Streptomycetaceae</taxon>
        <taxon>Streptomyces</taxon>
    </lineage>
</organism>
<evidence type="ECO:0000259" key="1">
    <source>
        <dbReference type="SMART" id="SM00860"/>
    </source>
</evidence>
<gene>
    <name evidence="2" type="ORF">ACFH04_02390</name>
</gene>
<comment type="caution">
    <text evidence="2">The sequence shown here is derived from an EMBL/GenBank/DDBJ whole genome shotgun (WGS) entry which is preliminary data.</text>
</comment>
<proteinExistence type="predicted"/>
<dbReference type="RefSeq" id="WP_394316422.1">
    <property type="nucleotide sequence ID" value="NZ_JBHMQV010000001.1"/>
</dbReference>
<dbReference type="EMBL" id="JBHMQV010000001">
    <property type="protein sequence ID" value="MFC0842584.1"/>
    <property type="molecule type" value="Genomic_DNA"/>
</dbReference>
<name>A0ABV6TBS8_9ACTN</name>
<sequence>MSDDQIRVERTLAAWGRIEAWLKEHAPRSYRRLPAPAGEDEIRAVELELDLVLPADVRAFYQVHNGTGPAVDFDWSTGDKPLPDPSGYLLPDGDGIAPLSYLGTWYDHLPVDDEYDDPQRRYLPLMVSDPDGFYGSFVDCTPSSEGYGQIGSYAEAAFPEPGGHPSLAAYLTDVADLLYGKPDDIWGMPGILDGCLHWADPQAPPEGWEPVPQPKTP</sequence>
<dbReference type="InterPro" id="IPR037883">
    <property type="entry name" value="Knr4/Smi1-like_sf"/>
</dbReference>
<evidence type="ECO:0000313" key="2">
    <source>
        <dbReference type="EMBL" id="MFC0842584.1"/>
    </source>
</evidence>
<evidence type="ECO:0000313" key="3">
    <source>
        <dbReference type="Proteomes" id="UP001589887"/>
    </source>
</evidence>
<accession>A0ABV6TBS8</accession>
<dbReference type="InterPro" id="IPR018958">
    <property type="entry name" value="Knr4/Smi1-like_dom"/>
</dbReference>